<name>A0A418V712_9DEIO</name>
<gene>
    <name evidence="4" type="ORF">D3875_10345</name>
</gene>
<keyword evidence="5" id="KW-1185">Reference proteome</keyword>
<keyword evidence="2" id="KW-0012">Acyltransferase</keyword>
<dbReference type="CDD" id="cd04301">
    <property type="entry name" value="NAT_SF"/>
    <property type="match status" value="1"/>
</dbReference>
<accession>A0A418V712</accession>
<dbReference type="InterPro" id="IPR016181">
    <property type="entry name" value="Acyl_CoA_acyltransferase"/>
</dbReference>
<evidence type="ECO:0000256" key="2">
    <source>
        <dbReference type="ARBA" id="ARBA00023315"/>
    </source>
</evidence>
<dbReference type="Pfam" id="PF00583">
    <property type="entry name" value="Acetyltransf_1"/>
    <property type="match status" value="1"/>
</dbReference>
<organism evidence="4 5">
    <name type="scientific">Deinococcus cavernae</name>
    <dbReference type="NCBI Taxonomy" id="2320857"/>
    <lineage>
        <taxon>Bacteria</taxon>
        <taxon>Thermotogati</taxon>
        <taxon>Deinococcota</taxon>
        <taxon>Deinococci</taxon>
        <taxon>Deinococcales</taxon>
        <taxon>Deinococcaceae</taxon>
        <taxon>Deinococcus</taxon>
    </lineage>
</organism>
<dbReference type="RefSeq" id="WP_119763515.1">
    <property type="nucleotide sequence ID" value="NZ_QYUJ01000014.1"/>
</dbReference>
<proteinExistence type="predicted"/>
<dbReference type="Proteomes" id="UP000286287">
    <property type="component" value="Unassembled WGS sequence"/>
</dbReference>
<evidence type="ECO:0000256" key="1">
    <source>
        <dbReference type="ARBA" id="ARBA00022679"/>
    </source>
</evidence>
<dbReference type="Gene3D" id="3.40.630.30">
    <property type="match status" value="1"/>
</dbReference>
<sequence length="174" mass="19629">MSTLKSVRRATASEAEQVSALLQACGRDIEQRLGLRNWAVPYPLELMQAQAAAGFVWVLEESGEIMATFTLDYDLPAEYQAQWFTQPQASAAYLHRLAVNPNIQGRGLGAHCLREVERVAREAGLPWLRFDAYSRNAGIQAFYRKQGFTPLRQFQMTLPALGQADTFTLYEKRT</sequence>
<protein>
    <submittedName>
        <fullName evidence="4">GNAT family N-acetyltransferase</fullName>
    </submittedName>
</protein>
<dbReference type="EMBL" id="QYUJ01000014">
    <property type="protein sequence ID" value="RJF71903.1"/>
    <property type="molecule type" value="Genomic_DNA"/>
</dbReference>
<dbReference type="SUPFAM" id="SSF55729">
    <property type="entry name" value="Acyl-CoA N-acyltransferases (Nat)"/>
    <property type="match status" value="1"/>
</dbReference>
<evidence type="ECO:0000313" key="4">
    <source>
        <dbReference type="EMBL" id="RJF71903.1"/>
    </source>
</evidence>
<feature type="domain" description="N-acetyltransferase" evidence="3">
    <location>
        <begin position="5"/>
        <end position="174"/>
    </location>
</feature>
<evidence type="ECO:0000313" key="5">
    <source>
        <dbReference type="Proteomes" id="UP000286287"/>
    </source>
</evidence>
<evidence type="ECO:0000259" key="3">
    <source>
        <dbReference type="PROSITE" id="PS51186"/>
    </source>
</evidence>
<dbReference type="AlphaFoldDB" id="A0A418V712"/>
<dbReference type="InterPro" id="IPR000182">
    <property type="entry name" value="GNAT_dom"/>
</dbReference>
<keyword evidence="1 4" id="KW-0808">Transferase</keyword>
<dbReference type="PANTHER" id="PTHR43877">
    <property type="entry name" value="AMINOALKYLPHOSPHONATE N-ACETYLTRANSFERASE-RELATED-RELATED"/>
    <property type="match status" value="1"/>
</dbReference>
<dbReference type="PANTHER" id="PTHR43877:SF2">
    <property type="entry name" value="AMINOALKYLPHOSPHONATE N-ACETYLTRANSFERASE-RELATED"/>
    <property type="match status" value="1"/>
</dbReference>
<comment type="caution">
    <text evidence="4">The sequence shown here is derived from an EMBL/GenBank/DDBJ whole genome shotgun (WGS) entry which is preliminary data.</text>
</comment>
<dbReference type="GO" id="GO:0016747">
    <property type="term" value="F:acyltransferase activity, transferring groups other than amino-acyl groups"/>
    <property type="evidence" value="ECO:0007669"/>
    <property type="project" value="InterPro"/>
</dbReference>
<reference evidence="4 5" key="1">
    <citation type="submission" date="2018-09" db="EMBL/GenBank/DDBJ databases">
        <authorList>
            <person name="Zhu H."/>
        </authorList>
    </citation>
    <scope>NUCLEOTIDE SEQUENCE [LARGE SCALE GENOMIC DNA]</scope>
    <source>
        <strain evidence="4 5">K2S05-167</strain>
    </source>
</reference>
<dbReference type="OrthoDB" id="156739at2"/>
<dbReference type="InterPro" id="IPR050832">
    <property type="entry name" value="Bact_Acetyltransf"/>
</dbReference>
<dbReference type="PROSITE" id="PS51186">
    <property type="entry name" value="GNAT"/>
    <property type="match status" value="1"/>
</dbReference>